<evidence type="ECO:0000313" key="3">
    <source>
        <dbReference type="EMBL" id="KRL63415.1"/>
    </source>
</evidence>
<dbReference type="STRING" id="1122152.GCA_000425905_00087"/>
<dbReference type="RefSeq" id="WP_027825396.1">
    <property type="nucleotide sequence ID" value="NZ_AZFB01000003.1"/>
</dbReference>
<dbReference type="Pfam" id="PF13635">
    <property type="entry name" value="DUF4143"/>
    <property type="match status" value="1"/>
</dbReference>
<comment type="caution">
    <text evidence="3">The sequence shown here is derived from an EMBL/GenBank/DDBJ whole genome shotgun (WGS) entry which is preliminary data.</text>
</comment>
<keyword evidence="4" id="KW-1185">Reference proteome</keyword>
<evidence type="ECO:0000259" key="1">
    <source>
        <dbReference type="Pfam" id="PF13173"/>
    </source>
</evidence>
<reference evidence="3 4" key="1">
    <citation type="journal article" date="2015" name="Genome Announc.">
        <title>Expanding the biotechnology potential of lactobacilli through comparative genomics of 213 strains and associated genera.</title>
        <authorList>
            <person name="Sun Z."/>
            <person name="Harris H.M."/>
            <person name="McCann A."/>
            <person name="Guo C."/>
            <person name="Argimon S."/>
            <person name="Zhang W."/>
            <person name="Yang X."/>
            <person name="Jeffery I.B."/>
            <person name="Cooney J.C."/>
            <person name="Kagawa T.F."/>
            <person name="Liu W."/>
            <person name="Song Y."/>
            <person name="Salvetti E."/>
            <person name="Wrobel A."/>
            <person name="Rasinkangas P."/>
            <person name="Parkhill J."/>
            <person name="Rea M.C."/>
            <person name="O'Sullivan O."/>
            <person name="Ritari J."/>
            <person name="Douillard F.P."/>
            <person name="Paul Ross R."/>
            <person name="Yang R."/>
            <person name="Briner A.E."/>
            <person name="Felis G.E."/>
            <person name="de Vos W.M."/>
            <person name="Barrangou R."/>
            <person name="Klaenhammer T.R."/>
            <person name="Caufield P.W."/>
            <person name="Cui Y."/>
            <person name="Zhang H."/>
            <person name="O'Toole P.W."/>
        </authorList>
    </citation>
    <scope>NUCLEOTIDE SEQUENCE [LARGE SCALE GENOMIC DNA]</scope>
    <source>
        <strain evidence="3 4">DSM 15354</strain>
    </source>
</reference>
<evidence type="ECO:0000313" key="4">
    <source>
        <dbReference type="Proteomes" id="UP000051931"/>
    </source>
</evidence>
<dbReference type="eggNOG" id="COG1373">
    <property type="taxonomic scope" value="Bacteria"/>
</dbReference>
<feature type="domain" description="AAA" evidence="1">
    <location>
        <begin position="22"/>
        <end position="151"/>
    </location>
</feature>
<feature type="domain" description="DUF4143" evidence="2">
    <location>
        <begin position="200"/>
        <end position="346"/>
    </location>
</feature>
<proteinExistence type="predicted"/>
<gene>
    <name evidence="3" type="ORF">FC23_GL000655</name>
</gene>
<sequence length="397" mass="46273">MEPILRPLYLKRIEPMIDTEFIKVITGVRRSGKSYLLLMIRDQLLKRGISEMQIIYLNFENPEYFDLLDYRKLYEYLKKKVDKSKKTYFFFDEIQEVHEWQKLINGLRVAFDSDIYITGSNASLLSGELASYLTGRYVQIPVLPLTFREYLKFKNYEQDDPARHFNDYLEYGGFPSVVLQDNNQLKRDVLSGIYNSILLRDVAGRATIKNTEVLERVGLFLLGNAGQLISINKIANTLRSSGFKISNNTIEAYLNLLQDAFLFYKVPRYDIRGKELLKGQGKFYAVDLGFVRSQLRRERINRGSKIENLVYLELLSRGYEVFVGKYDTKEIDFVAKNDSDTLYIQVTDQIPQNNTRETDNFLHLPTGYRKIIITNNWDDVGVIDGIEVVHITDFLTK</sequence>
<protein>
    <submittedName>
        <fullName evidence="3">ATPase</fullName>
    </submittedName>
</protein>
<accession>A0A0R1S2W0</accession>
<dbReference type="InterPro" id="IPR027417">
    <property type="entry name" value="P-loop_NTPase"/>
</dbReference>
<dbReference type="SUPFAM" id="SSF52540">
    <property type="entry name" value="P-loop containing nucleoside triphosphate hydrolases"/>
    <property type="match status" value="1"/>
</dbReference>
<dbReference type="InterPro" id="IPR025420">
    <property type="entry name" value="DUF4143"/>
</dbReference>
<dbReference type="AlphaFoldDB" id="A0A0R1S2W0"/>
<dbReference type="Pfam" id="PF13173">
    <property type="entry name" value="AAA_14"/>
    <property type="match status" value="1"/>
</dbReference>
<dbReference type="PATRIC" id="fig|1122152.4.peg.667"/>
<evidence type="ECO:0000259" key="2">
    <source>
        <dbReference type="Pfam" id="PF13635"/>
    </source>
</evidence>
<dbReference type="PANTHER" id="PTHR33295">
    <property type="entry name" value="ATPASE"/>
    <property type="match status" value="1"/>
</dbReference>
<dbReference type="Proteomes" id="UP000051931">
    <property type="component" value="Unassembled WGS sequence"/>
</dbReference>
<dbReference type="PANTHER" id="PTHR33295:SF20">
    <property type="entry name" value="ATPASE"/>
    <property type="match status" value="1"/>
</dbReference>
<organism evidence="3 4">
    <name type="scientific">Lactobacillus psittaci DSM 15354</name>
    <dbReference type="NCBI Taxonomy" id="1122152"/>
    <lineage>
        <taxon>Bacteria</taxon>
        <taxon>Bacillati</taxon>
        <taxon>Bacillota</taxon>
        <taxon>Bacilli</taxon>
        <taxon>Lactobacillales</taxon>
        <taxon>Lactobacillaceae</taxon>
        <taxon>Lactobacillus</taxon>
    </lineage>
</organism>
<dbReference type="Gene3D" id="3.40.50.300">
    <property type="entry name" value="P-loop containing nucleotide triphosphate hydrolases"/>
    <property type="match status" value="1"/>
</dbReference>
<dbReference type="OrthoDB" id="9801684at2"/>
<name>A0A0R1S2W0_9LACO</name>
<dbReference type="InterPro" id="IPR041682">
    <property type="entry name" value="AAA_14"/>
</dbReference>
<dbReference type="EMBL" id="AZFB01000003">
    <property type="protein sequence ID" value="KRL63415.1"/>
    <property type="molecule type" value="Genomic_DNA"/>
</dbReference>